<gene>
    <name evidence="2 3" type="primary">LOC105262894</name>
</gene>
<dbReference type="AlphaFoldDB" id="A0A9R1TUP3"/>
<dbReference type="RefSeq" id="XP_011297061.1">
    <property type="nucleotide sequence ID" value="XM_011298759.1"/>
</dbReference>
<keyword evidence="1" id="KW-1185">Reference proteome</keyword>
<dbReference type="KEGG" id="fas:105262894"/>
<dbReference type="Proteomes" id="UP000694866">
    <property type="component" value="Unplaced"/>
</dbReference>
<accession>A0A9R1TUP3</accession>
<accession>A0A9R1STV9</accession>
<dbReference type="GeneID" id="105262894"/>
<protein>
    <submittedName>
        <fullName evidence="2 3">Uncharacterized protein</fullName>
    </submittedName>
</protein>
<evidence type="ECO:0000313" key="3">
    <source>
        <dbReference type="RefSeq" id="XP_011297061.1"/>
    </source>
</evidence>
<evidence type="ECO:0000313" key="1">
    <source>
        <dbReference type="Proteomes" id="UP000694866"/>
    </source>
</evidence>
<dbReference type="RefSeq" id="XP_011297060.1">
    <property type="nucleotide sequence ID" value="XM_011298758.1"/>
</dbReference>
<evidence type="ECO:0000313" key="2">
    <source>
        <dbReference type="RefSeq" id="XP_011297060.1"/>
    </source>
</evidence>
<sequence length="116" mass="13485">MFKKALTESGKRILKVIKKLSTRSRAVRKSQQEQKKLYCNEVMYEMSPAVVPGWTATYLEPEYESMSWSLHSLDAKSIDTYVTYVTEGSSECTSICSYCTEYENRRNENIENEMII</sequence>
<organism evidence="1 3">
    <name type="scientific">Fopius arisanus</name>
    <dbReference type="NCBI Taxonomy" id="64838"/>
    <lineage>
        <taxon>Eukaryota</taxon>
        <taxon>Metazoa</taxon>
        <taxon>Ecdysozoa</taxon>
        <taxon>Arthropoda</taxon>
        <taxon>Hexapoda</taxon>
        <taxon>Insecta</taxon>
        <taxon>Pterygota</taxon>
        <taxon>Neoptera</taxon>
        <taxon>Endopterygota</taxon>
        <taxon>Hymenoptera</taxon>
        <taxon>Apocrita</taxon>
        <taxon>Ichneumonoidea</taxon>
        <taxon>Braconidae</taxon>
        <taxon>Opiinae</taxon>
        <taxon>Fopius</taxon>
    </lineage>
</organism>
<proteinExistence type="predicted"/>
<name>A0A9R1TUP3_9HYME</name>
<reference evidence="2 3" key="1">
    <citation type="submission" date="2025-04" db="UniProtKB">
        <authorList>
            <consortium name="RefSeq"/>
        </authorList>
    </citation>
    <scope>IDENTIFICATION</scope>
    <source>
        <strain evidence="2 3">USDA-PBARC FA_bdor</strain>
        <tissue evidence="2 3">Whole organism</tissue>
    </source>
</reference>